<evidence type="ECO:0000259" key="2">
    <source>
        <dbReference type="Pfam" id="PF03372"/>
    </source>
</evidence>
<evidence type="ECO:0000313" key="4">
    <source>
        <dbReference type="Proteomes" id="UP000002931"/>
    </source>
</evidence>
<name>A3VCQ2_9RHOB</name>
<dbReference type="RefSeq" id="WP_008332159.1">
    <property type="nucleotide sequence ID" value="NZ_CH902578.1"/>
</dbReference>
<dbReference type="EMBL" id="AAMT01000003">
    <property type="protein sequence ID" value="EAQ13920.1"/>
    <property type="molecule type" value="Genomic_DNA"/>
</dbReference>
<evidence type="ECO:0000313" key="3">
    <source>
        <dbReference type="EMBL" id="EAQ13920.1"/>
    </source>
</evidence>
<keyword evidence="4" id="KW-1185">Reference proteome</keyword>
<feature type="region of interest" description="Disordered" evidence="1">
    <location>
        <begin position="256"/>
        <end position="280"/>
    </location>
</feature>
<protein>
    <recommendedName>
        <fullName evidence="2">Endonuclease/exonuclease/phosphatase domain-containing protein</fullName>
    </recommendedName>
</protein>
<dbReference type="Proteomes" id="UP000002931">
    <property type="component" value="Unassembled WGS sequence"/>
</dbReference>
<feature type="domain" description="Endonuclease/exonuclease/phosphatase" evidence="2">
    <location>
        <begin position="21"/>
        <end position="327"/>
    </location>
</feature>
<dbReference type="InterPro" id="IPR036691">
    <property type="entry name" value="Endo/exonu/phosph_ase_sf"/>
</dbReference>
<dbReference type="AlphaFoldDB" id="A3VCQ2"/>
<dbReference type="eggNOG" id="COG3568">
    <property type="taxonomic scope" value="Bacteria"/>
</dbReference>
<dbReference type="HOGENOM" id="CLU_042670_1_0_5"/>
<dbReference type="GO" id="GO:0003824">
    <property type="term" value="F:catalytic activity"/>
    <property type="evidence" value="ECO:0007669"/>
    <property type="project" value="InterPro"/>
</dbReference>
<dbReference type="STRING" id="314271.RB2654_12644"/>
<sequence length="337" mass="36116">MIVATYDAELYRDGPGLLLDDILDGDPQVEAVAEVIAYADADILHLTGFDWDLENHALTAFARVLANQGATYPYLYASQPNTGVPSGVDLDGNGRVGEARDSFGYGSFTGQGGMAILSRYPIGEVRDFSQMLWAELPDNHAPRVDGLPFPSEEASKVRRLSSVGHWDVPIDVAGTTLHLLAWHGSTPVFDGPEDLNGARGADEAMFWIKLLNGSLPFPPPEGPVVLTGISNIDPVDGDGRHVTMARILRDPLIQDPMPTSAGGSAAANPGHAGDPALDMADFDDPLPGNLRVDYVLPDARLRVLASGVVWPAPDEPMAETVETASRHRIVWVEVDLP</sequence>
<comment type="caution">
    <text evidence="3">The sequence shown here is derived from an EMBL/GenBank/DDBJ whole genome shotgun (WGS) entry which is preliminary data.</text>
</comment>
<dbReference type="Gene3D" id="3.60.10.10">
    <property type="entry name" value="Endonuclease/exonuclease/phosphatase"/>
    <property type="match status" value="1"/>
</dbReference>
<organism evidence="3 4">
    <name type="scientific">Maritimibacter alkaliphilus HTCC2654</name>
    <dbReference type="NCBI Taxonomy" id="314271"/>
    <lineage>
        <taxon>Bacteria</taxon>
        <taxon>Pseudomonadati</taxon>
        <taxon>Pseudomonadota</taxon>
        <taxon>Alphaproteobacteria</taxon>
        <taxon>Rhodobacterales</taxon>
        <taxon>Roseobacteraceae</taxon>
        <taxon>Maritimibacter</taxon>
    </lineage>
</organism>
<dbReference type="Pfam" id="PF03372">
    <property type="entry name" value="Exo_endo_phos"/>
    <property type="match status" value="1"/>
</dbReference>
<gene>
    <name evidence="3" type="ORF">RB2654_12644</name>
</gene>
<dbReference type="SUPFAM" id="SSF56219">
    <property type="entry name" value="DNase I-like"/>
    <property type="match status" value="1"/>
</dbReference>
<accession>A3VCQ2</accession>
<evidence type="ECO:0000256" key="1">
    <source>
        <dbReference type="SAM" id="MobiDB-lite"/>
    </source>
</evidence>
<reference evidence="3 4" key="1">
    <citation type="journal article" date="2010" name="J. Bacteriol.">
        <title>Genome sequences of Pelagibaca bermudensis HTCC2601T and Maritimibacter alkaliphilus HTCC2654T, the type strains of two marine Roseobacter genera.</title>
        <authorList>
            <person name="Thrash J.C."/>
            <person name="Cho J.C."/>
            <person name="Ferriera S."/>
            <person name="Johnson J."/>
            <person name="Vergin K.L."/>
            <person name="Giovannoni S.J."/>
        </authorList>
    </citation>
    <scope>NUCLEOTIDE SEQUENCE [LARGE SCALE GENOMIC DNA]</scope>
    <source>
        <strain evidence="3 4">HTCC2654</strain>
    </source>
</reference>
<dbReference type="InterPro" id="IPR005135">
    <property type="entry name" value="Endo/exonuclease/phosphatase"/>
</dbReference>
<proteinExistence type="predicted"/>